<dbReference type="Proteomes" id="UP000003900">
    <property type="component" value="Unassembled WGS sequence"/>
</dbReference>
<dbReference type="SUPFAM" id="SSF81301">
    <property type="entry name" value="Nucleotidyltransferase"/>
    <property type="match status" value="1"/>
</dbReference>
<dbReference type="EMBL" id="AHKH01000017">
    <property type="protein sequence ID" value="EHQ62736.1"/>
    <property type="molecule type" value="Genomic_DNA"/>
</dbReference>
<keyword evidence="3" id="KW-1185">Reference proteome</keyword>
<gene>
    <name evidence="2" type="ORF">PDENDC454_09055</name>
</gene>
<dbReference type="GO" id="GO:0016779">
    <property type="term" value="F:nucleotidyltransferase activity"/>
    <property type="evidence" value="ECO:0007669"/>
    <property type="project" value="InterPro"/>
</dbReference>
<dbReference type="Pfam" id="PF01909">
    <property type="entry name" value="NTP_transf_2"/>
    <property type="match status" value="1"/>
</dbReference>
<dbReference type="STRING" id="1131935.PDENDC454_09055"/>
<organism evidence="2 3">
    <name type="scientific">Paenibacillus dendritiformis C454</name>
    <dbReference type="NCBI Taxonomy" id="1131935"/>
    <lineage>
        <taxon>Bacteria</taxon>
        <taxon>Bacillati</taxon>
        <taxon>Bacillota</taxon>
        <taxon>Bacilli</taxon>
        <taxon>Bacillales</taxon>
        <taxon>Paenibacillaceae</taxon>
        <taxon>Paenibacillus</taxon>
    </lineage>
</organism>
<proteinExistence type="predicted"/>
<dbReference type="Gene3D" id="3.30.460.10">
    <property type="entry name" value="Beta Polymerase, domain 2"/>
    <property type="match status" value="1"/>
</dbReference>
<dbReference type="OrthoDB" id="2427280at2"/>
<accession>H3SE60</accession>
<feature type="non-terminal residue" evidence="2">
    <location>
        <position position="256"/>
    </location>
</feature>
<comment type="caution">
    <text evidence="2">The sequence shown here is derived from an EMBL/GenBank/DDBJ whole genome shotgun (WGS) entry which is preliminary data.</text>
</comment>
<protein>
    <recommendedName>
        <fullName evidence="1">Polymerase nucleotidyl transferase domain-containing protein</fullName>
    </recommendedName>
</protein>
<sequence length="256" mass="29693">MNNMNDRSKELLKQAHVYAGELSNHPVLSRYWDKLSLVVKGSVSRGNCDEYSDIDFVFFCDEDVRGNIVSGYKEAGLITREDGVFLPIGDWAGHYHVETFAMLEGYFLGNNYPQVWEFQQAIPVHDSGSRFQDTIARLSASYLQNSMDAIKSKYLNLQLTLDWMRHPLKRGDIIATSLHCATIVRELCQLSYLLDGKSYPHDKWLSAYLSTTRFGRMQEQRIREYMRTIPNGEPITPHLELFEYPCYQQAWELIDQ</sequence>
<reference evidence="2 3" key="1">
    <citation type="journal article" date="2012" name="J. Bacteriol.">
        <title>Genome Sequence of the Pattern-Forming Social Bacterium Paenibacillus dendritiformis C454 Chiral Morphotype.</title>
        <authorList>
            <person name="Sirota-Madi A."/>
            <person name="Olender T."/>
            <person name="Helman Y."/>
            <person name="Brainis I."/>
            <person name="Finkelshtein A."/>
            <person name="Roth D."/>
            <person name="Hagai E."/>
            <person name="Leshkowitz D."/>
            <person name="Brodsky L."/>
            <person name="Galatenko V."/>
            <person name="Nikolaev V."/>
            <person name="Gutnick D.L."/>
            <person name="Lancet D."/>
            <person name="Ben-Jacob E."/>
        </authorList>
    </citation>
    <scope>NUCLEOTIDE SEQUENCE [LARGE SCALE GENOMIC DNA]</scope>
    <source>
        <strain evidence="2 3">C454</strain>
    </source>
</reference>
<dbReference type="InterPro" id="IPR043519">
    <property type="entry name" value="NT_sf"/>
</dbReference>
<feature type="domain" description="Polymerase nucleotidyl transferase" evidence="1">
    <location>
        <begin position="28"/>
        <end position="71"/>
    </location>
</feature>
<evidence type="ECO:0000313" key="2">
    <source>
        <dbReference type="EMBL" id="EHQ62736.1"/>
    </source>
</evidence>
<name>H3SE60_9BACL</name>
<evidence type="ECO:0000259" key="1">
    <source>
        <dbReference type="Pfam" id="PF01909"/>
    </source>
</evidence>
<evidence type="ECO:0000313" key="3">
    <source>
        <dbReference type="Proteomes" id="UP000003900"/>
    </source>
</evidence>
<dbReference type="AlphaFoldDB" id="H3SE60"/>
<dbReference type="InterPro" id="IPR002934">
    <property type="entry name" value="Polymerase_NTP_transf_dom"/>
</dbReference>
<dbReference type="RefSeq" id="WP_006676322.1">
    <property type="nucleotide sequence ID" value="NZ_AHKH01000017.1"/>
</dbReference>